<accession>A0A6A6QI90</accession>
<sequence length="117" mass="12092">MAGEVSLATLVNATVVGDSGGFRSQRCRPKRVDDGGSEEASQPELRGQTNTIVRFGAPLNVAVVESKSRTTSPAPGGDGFQRGGQTCVAVGAGDVSLGLSPTGRRDKKIKHSPNGWQ</sequence>
<feature type="region of interest" description="Disordered" evidence="1">
    <location>
        <begin position="18"/>
        <end position="52"/>
    </location>
</feature>
<feature type="region of interest" description="Disordered" evidence="1">
    <location>
        <begin position="66"/>
        <end position="85"/>
    </location>
</feature>
<protein>
    <submittedName>
        <fullName evidence="2">Uncharacterized protein</fullName>
    </submittedName>
</protein>
<feature type="region of interest" description="Disordered" evidence="1">
    <location>
        <begin position="94"/>
        <end position="117"/>
    </location>
</feature>
<proteinExistence type="predicted"/>
<name>A0A6A6QI90_9PEZI</name>
<evidence type="ECO:0000256" key="1">
    <source>
        <dbReference type="SAM" id="MobiDB-lite"/>
    </source>
</evidence>
<dbReference type="Proteomes" id="UP000799750">
    <property type="component" value="Unassembled WGS sequence"/>
</dbReference>
<evidence type="ECO:0000313" key="2">
    <source>
        <dbReference type="EMBL" id="KAF2491764.1"/>
    </source>
</evidence>
<dbReference type="AlphaFoldDB" id="A0A6A6QI90"/>
<reference evidence="2" key="1">
    <citation type="journal article" date="2020" name="Stud. Mycol.">
        <title>101 Dothideomycetes genomes: a test case for predicting lifestyles and emergence of pathogens.</title>
        <authorList>
            <person name="Haridas S."/>
            <person name="Albert R."/>
            <person name="Binder M."/>
            <person name="Bloem J."/>
            <person name="Labutti K."/>
            <person name="Salamov A."/>
            <person name="Andreopoulos B."/>
            <person name="Baker S."/>
            <person name="Barry K."/>
            <person name="Bills G."/>
            <person name="Bluhm B."/>
            <person name="Cannon C."/>
            <person name="Castanera R."/>
            <person name="Culley D."/>
            <person name="Daum C."/>
            <person name="Ezra D."/>
            <person name="Gonzalez J."/>
            <person name="Henrissat B."/>
            <person name="Kuo A."/>
            <person name="Liang C."/>
            <person name="Lipzen A."/>
            <person name="Lutzoni F."/>
            <person name="Magnuson J."/>
            <person name="Mondo S."/>
            <person name="Nolan M."/>
            <person name="Ohm R."/>
            <person name="Pangilinan J."/>
            <person name="Park H.-J."/>
            <person name="Ramirez L."/>
            <person name="Alfaro M."/>
            <person name="Sun H."/>
            <person name="Tritt A."/>
            <person name="Yoshinaga Y."/>
            <person name="Zwiers L.-H."/>
            <person name="Turgeon B."/>
            <person name="Goodwin S."/>
            <person name="Spatafora J."/>
            <person name="Crous P."/>
            <person name="Grigoriev I."/>
        </authorList>
    </citation>
    <scope>NUCLEOTIDE SEQUENCE</scope>
    <source>
        <strain evidence="2">CBS 269.34</strain>
    </source>
</reference>
<dbReference type="EMBL" id="MU004195">
    <property type="protein sequence ID" value="KAF2491764.1"/>
    <property type="molecule type" value="Genomic_DNA"/>
</dbReference>
<keyword evidence="3" id="KW-1185">Reference proteome</keyword>
<organism evidence="2 3">
    <name type="scientific">Lophium mytilinum</name>
    <dbReference type="NCBI Taxonomy" id="390894"/>
    <lineage>
        <taxon>Eukaryota</taxon>
        <taxon>Fungi</taxon>
        <taxon>Dikarya</taxon>
        <taxon>Ascomycota</taxon>
        <taxon>Pezizomycotina</taxon>
        <taxon>Dothideomycetes</taxon>
        <taxon>Pleosporomycetidae</taxon>
        <taxon>Mytilinidiales</taxon>
        <taxon>Mytilinidiaceae</taxon>
        <taxon>Lophium</taxon>
    </lineage>
</organism>
<evidence type="ECO:0000313" key="3">
    <source>
        <dbReference type="Proteomes" id="UP000799750"/>
    </source>
</evidence>
<gene>
    <name evidence="2" type="ORF">BU16DRAFT_565460</name>
</gene>